<keyword evidence="5" id="KW-0249">Electron transport</keyword>
<comment type="subcellular location">
    <subcellularLocation>
        <location evidence="1">Mitochondrion inner membrane</location>
        <topology evidence="1">Peripheral membrane protein</topology>
        <orientation evidence="1">Matrix side</orientation>
    </subcellularLocation>
</comment>
<evidence type="ECO:0000256" key="1">
    <source>
        <dbReference type="ARBA" id="ARBA00004443"/>
    </source>
</evidence>
<gene>
    <name evidence="9" type="ORF">HHK36_022402</name>
</gene>
<keyword evidence="4" id="KW-0999">Mitochondrion inner membrane</keyword>
<comment type="caution">
    <text evidence="9">The sequence shown here is derived from an EMBL/GenBank/DDBJ whole genome shotgun (WGS) entry which is preliminary data.</text>
</comment>
<evidence type="ECO:0000313" key="10">
    <source>
        <dbReference type="Proteomes" id="UP000655225"/>
    </source>
</evidence>
<evidence type="ECO:0000256" key="2">
    <source>
        <dbReference type="ARBA" id="ARBA00022448"/>
    </source>
</evidence>
<dbReference type="InterPro" id="IPR039993">
    <property type="entry name" value="NDUFB10"/>
</dbReference>
<dbReference type="EMBL" id="JABCRI010000016">
    <property type="protein sequence ID" value="KAF8392061.1"/>
    <property type="molecule type" value="Genomic_DNA"/>
</dbReference>
<evidence type="ECO:0000256" key="4">
    <source>
        <dbReference type="ARBA" id="ARBA00022792"/>
    </source>
</evidence>
<keyword evidence="10" id="KW-1185">Reference proteome</keyword>
<keyword evidence="3" id="KW-0679">Respiratory chain</keyword>
<dbReference type="OrthoDB" id="10252718at2759"/>
<evidence type="ECO:0000256" key="7">
    <source>
        <dbReference type="ARBA" id="ARBA00023136"/>
    </source>
</evidence>
<name>A0A834YUU8_TETSI</name>
<evidence type="ECO:0000256" key="5">
    <source>
        <dbReference type="ARBA" id="ARBA00022982"/>
    </source>
</evidence>
<dbReference type="PANTHER" id="PTHR13094">
    <property type="entry name" value="NADH-UBIQUINONE OXIDOREDUCTASE PDSW SUBUNIT"/>
    <property type="match status" value="1"/>
</dbReference>
<feature type="compositionally biased region" description="Basic and acidic residues" evidence="8">
    <location>
        <begin position="52"/>
        <end position="61"/>
    </location>
</feature>
<keyword evidence="2" id="KW-0813">Transport</keyword>
<keyword evidence="7" id="KW-0472">Membrane</keyword>
<organism evidence="9 10">
    <name type="scientific">Tetracentron sinense</name>
    <name type="common">Spur-leaf</name>
    <dbReference type="NCBI Taxonomy" id="13715"/>
    <lineage>
        <taxon>Eukaryota</taxon>
        <taxon>Viridiplantae</taxon>
        <taxon>Streptophyta</taxon>
        <taxon>Embryophyta</taxon>
        <taxon>Tracheophyta</taxon>
        <taxon>Spermatophyta</taxon>
        <taxon>Magnoliopsida</taxon>
        <taxon>Trochodendrales</taxon>
        <taxon>Trochodendraceae</taxon>
        <taxon>Tetracentron</taxon>
    </lineage>
</organism>
<accession>A0A834YUU8</accession>
<reference evidence="9 10" key="1">
    <citation type="submission" date="2020-04" db="EMBL/GenBank/DDBJ databases">
        <title>Plant Genome Project.</title>
        <authorList>
            <person name="Zhang R.-G."/>
        </authorList>
    </citation>
    <scope>NUCLEOTIDE SEQUENCE [LARGE SCALE GENOMIC DNA]</scope>
    <source>
        <strain evidence="9">YNK0</strain>
        <tissue evidence="9">Leaf</tissue>
    </source>
</reference>
<dbReference type="AlphaFoldDB" id="A0A834YUU8"/>
<evidence type="ECO:0000256" key="3">
    <source>
        <dbReference type="ARBA" id="ARBA00022660"/>
    </source>
</evidence>
<evidence type="ECO:0000313" key="9">
    <source>
        <dbReference type="EMBL" id="KAF8392061.1"/>
    </source>
</evidence>
<protein>
    <submittedName>
        <fullName evidence="9">Uncharacterized protein</fullName>
    </submittedName>
</protein>
<evidence type="ECO:0000256" key="8">
    <source>
        <dbReference type="SAM" id="MobiDB-lite"/>
    </source>
</evidence>
<proteinExistence type="predicted"/>
<feature type="region of interest" description="Disordered" evidence="8">
    <location>
        <begin position="52"/>
        <end position="76"/>
    </location>
</feature>
<dbReference type="PANTHER" id="PTHR13094:SF1">
    <property type="entry name" value="NADH DEHYDROGENASE [UBIQUINONE] 1 BETA SUBCOMPLEX SUBUNIT 10"/>
    <property type="match status" value="1"/>
</dbReference>
<sequence>MGSGIDEMLRSHLLLSISTSPALSVHSSENAPMPVGIFVAGDDFEANFRERERKREMERKGGVGFEEGPSDDFDPTNPYKDLVAMLEMREHLVREKWINIETAKILQEKLKWCYRLTASKVSTTSRNAGLVHHYLKSNRGIGWAKDACPPNLQG</sequence>
<dbReference type="GO" id="GO:0005743">
    <property type="term" value="C:mitochondrial inner membrane"/>
    <property type="evidence" value="ECO:0007669"/>
    <property type="project" value="UniProtKB-SubCell"/>
</dbReference>
<keyword evidence="6" id="KW-0496">Mitochondrion</keyword>
<dbReference type="Proteomes" id="UP000655225">
    <property type="component" value="Unassembled WGS sequence"/>
</dbReference>
<evidence type="ECO:0000256" key="6">
    <source>
        <dbReference type="ARBA" id="ARBA00023128"/>
    </source>
</evidence>